<dbReference type="PANTHER" id="PTHR11088:SF60">
    <property type="entry name" value="TRNA DIMETHYLALLYLTRANSFERASE"/>
    <property type="match status" value="1"/>
</dbReference>
<comment type="function">
    <text evidence="2 10 12">Catalyzes the transfer of a dimethylallyl group onto the adenine at position 37 in tRNAs that read codons beginning with uridine, leading to the formation of N6-(dimethylallyl)adenosine (i(6)A).</text>
</comment>
<gene>
    <name evidence="10" type="primary">miaA</name>
    <name evidence="14" type="ORF">TSYNT_9436</name>
</gene>
<evidence type="ECO:0000256" key="4">
    <source>
        <dbReference type="ARBA" id="ARBA00022679"/>
    </source>
</evidence>
<evidence type="ECO:0000256" key="7">
    <source>
        <dbReference type="ARBA" id="ARBA00022840"/>
    </source>
</evidence>
<comment type="similarity">
    <text evidence="3 10 13">Belongs to the IPP transferase family.</text>
</comment>
<evidence type="ECO:0000256" key="3">
    <source>
        <dbReference type="ARBA" id="ARBA00005842"/>
    </source>
</evidence>
<evidence type="ECO:0000256" key="13">
    <source>
        <dbReference type="RuleBase" id="RU003785"/>
    </source>
</evidence>
<dbReference type="FunFam" id="1.10.20.140:FF:000001">
    <property type="entry name" value="tRNA dimethylallyltransferase"/>
    <property type="match status" value="1"/>
</dbReference>
<dbReference type="GO" id="GO:0006400">
    <property type="term" value="P:tRNA modification"/>
    <property type="evidence" value="ECO:0007669"/>
    <property type="project" value="TreeGrafter"/>
</dbReference>
<dbReference type="HAMAP" id="MF_00185">
    <property type="entry name" value="IPP_trans"/>
    <property type="match status" value="1"/>
</dbReference>
<reference evidence="14" key="1">
    <citation type="journal article" date="2016" name="Genome Announc.">
        <title>Draft Genome Sequence of the Syntrophic Lactate-Degrading Bacterium Tepidanaerobacter syntrophicus JLT.</title>
        <authorList>
            <person name="Matsuura N."/>
            <person name="Ohashi A."/>
            <person name="Tourlousse D.M."/>
            <person name="Sekiguchi Y."/>
        </authorList>
    </citation>
    <scope>NUCLEOTIDE SEQUENCE [LARGE SCALE GENOMIC DNA]</scope>
    <source>
        <strain evidence="14">JL</strain>
    </source>
</reference>
<keyword evidence="4 10" id="KW-0808">Transferase</keyword>
<dbReference type="EMBL" id="DF977003">
    <property type="protein sequence ID" value="GAQ26172.1"/>
    <property type="molecule type" value="Genomic_DNA"/>
</dbReference>
<comment type="cofactor">
    <cofactor evidence="1 10">
        <name>Mg(2+)</name>
        <dbReference type="ChEBI" id="CHEBI:18420"/>
    </cofactor>
</comment>
<evidence type="ECO:0000256" key="6">
    <source>
        <dbReference type="ARBA" id="ARBA00022741"/>
    </source>
</evidence>
<dbReference type="NCBIfam" id="TIGR00174">
    <property type="entry name" value="miaA"/>
    <property type="match status" value="1"/>
</dbReference>
<evidence type="ECO:0000256" key="12">
    <source>
        <dbReference type="RuleBase" id="RU003784"/>
    </source>
</evidence>
<feature type="binding site" evidence="10">
    <location>
        <begin position="15"/>
        <end position="20"/>
    </location>
    <ligand>
        <name>substrate</name>
    </ligand>
</feature>
<keyword evidence="7 10" id="KW-0067">ATP-binding</keyword>
<dbReference type="InterPro" id="IPR018022">
    <property type="entry name" value="IPT"/>
</dbReference>
<evidence type="ECO:0000256" key="5">
    <source>
        <dbReference type="ARBA" id="ARBA00022694"/>
    </source>
</evidence>
<name>A0A0U9HL93_9FIRM</name>
<organism evidence="14">
    <name type="scientific">Tepidanaerobacter syntrophicus</name>
    <dbReference type="NCBI Taxonomy" id="224999"/>
    <lineage>
        <taxon>Bacteria</taxon>
        <taxon>Bacillati</taxon>
        <taxon>Bacillota</taxon>
        <taxon>Clostridia</taxon>
        <taxon>Thermosediminibacterales</taxon>
        <taxon>Tepidanaerobacteraceae</taxon>
        <taxon>Tepidanaerobacter</taxon>
    </lineage>
</organism>
<evidence type="ECO:0000256" key="2">
    <source>
        <dbReference type="ARBA" id="ARBA00003213"/>
    </source>
</evidence>
<accession>A0A0U9HL93</accession>
<comment type="subunit">
    <text evidence="10">Monomer.</text>
</comment>
<dbReference type="Gene3D" id="3.40.50.300">
    <property type="entry name" value="P-loop containing nucleotide triphosphate hydrolases"/>
    <property type="match status" value="1"/>
</dbReference>
<dbReference type="AlphaFoldDB" id="A0A0U9HL93"/>
<comment type="caution">
    <text evidence="10">Lacks conserved residue(s) required for the propagation of feature annotation.</text>
</comment>
<feature type="region of interest" description="Interaction with substrate tRNA" evidence="10">
    <location>
        <begin position="38"/>
        <end position="41"/>
    </location>
</feature>
<sequence length="316" mass="36352">MQNKKDLLVAIVGPTAVGKSEVAIEIAQKIGSEIVSADSMQIYRYMDIGTAKPTIEERELVPHHMIDIVYPDEEFSAADFQKRAKSCIKSIYQNDKIPLVVGGTGFYINALCYDYTFSPAGKDENLREHLKKEAEEKGADYLYNQLVQIDPEAAAKIHPNNLRRIIRALEVCKTTGKPFSYYVKMTKMGKSPYDLLIFGLTMPRDELYRRINKRVVSMIEKGFIDEVEKLLEMGYDKNLKSMQGLGYRQVIQYLEGRLTLDEAIDLIARDTRRYAKRQYTWFLRDQNIIWLDILEQGKEKIAAKIIESIEGKTRNT</sequence>
<evidence type="ECO:0000313" key="15">
    <source>
        <dbReference type="Proteomes" id="UP000062160"/>
    </source>
</evidence>
<dbReference type="GO" id="GO:0005524">
    <property type="term" value="F:ATP binding"/>
    <property type="evidence" value="ECO:0007669"/>
    <property type="project" value="UniProtKB-UniRule"/>
</dbReference>
<dbReference type="Gene3D" id="1.10.20.140">
    <property type="match status" value="1"/>
</dbReference>
<keyword evidence="8 10" id="KW-0460">Magnesium</keyword>
<proteinExistence type="inferred from homology"/>
<keyword evidence="6 10" id="KW-0547">Nucleotide-binding</keyword>
<keyword evidence="5 10" id="KW-0819">tRNA processing</keyword>
<evidence type="ECO:0000256" key="8">
    <source>
        <dbReference type="ARBA" id="ARBA00022842"/>
    </source>
</evidence>
<dbReference type="EC" id="2.5.1.75" evidence="10"/>
<dbReference type="GO" id="GO:0052381">
    <property type="term" value="F:tRNA dimethylallyltransferase activity"/>
    <property type="evidence" value="ECO:0007669"/>
    <property type="project" value="UniProtKB-UniRule"/>
</dbReference>
<evidence type="ECO:0000256" key="1">
    <source>
        <dbReference type="ARBA" id="ARBA00001946"/>
    </source>
</evidence>
<evidence type="ECO:0000313" key="14">
    <source>
        <dbReference type="EMBL" id="GAQ26172.1"/>
    </source>
</evidence>
<protein>
    <recommendedName>
        <fullName evidence="10">tRNA dimethylallyltransferase</fullName>
        <ecNumber evidence="10">2.5.1.75</ecNumber>
    </recommendedName>
    <alternativeName>
        <fullName evidence="10">Dimethylallyl diphosphate:tRNA dimethylallyltransferase</fullName>
        <shortName evidence="10">DMAPP:tRNA dimethylallyltransferase</shortName>
        <shortName evidence="10">DMATase</shortName>
    </alternativeName>
    <alternativeName>
        <fullName evidence="10">Isopentenyl-diphosphate:tRNA isopentenyltransferase</fullName>
        <shortName evidence="10">IPP transferase</shortName>
        <shortName evidence="10">IPPT</shortName>
        <shortName evidence="10">IPTase</shortName>
    </alternativeName>
</protein>
<dbReference type="InterPro" id="IPR027417">
    <property type="entry name" value="P-loop_NTPase"/>
</dbReference>
<dbReference type="InterPro" id="IPR039657">
    <property type="entry name" value="Dimethylallyltransferase"/>
</dbReference>
<dbReference type="SUPFAM" id="SSF52540">
    <property type="entry name" value="P-loop containing nucleoside triphosphate hydrolases"/>
    <property type="match status" value="2"/>
</dbReference>
<keyword evidence="15" id="KW-1185">Reference proteome</keyword>
<dbReference type="OrthoDB" id="9776390at2"/>
<evidence type="ECO:0000256" key="9">
    <source>
        <dbReference type="ARBA" id="ARBA00049563"/>
    </source>
</evidence>
<dbReference type="STRING" id="224999.GCA_001485475_02216"/>
<dbReference type="PANTHER" id="PTHR11088">
    <property type="entry name" value="TRNA DIMETHYLALLYLTRANSFERASE"/>
    <property type="match status" value="1"/>
</dbReference>
<feature type="site" description="Interaction with substrate tRNA" evidence="10">
    <location>
        <position position="127"/>
    </location>
</feature>
<evidence type="ECO:0000256" key="10">
    <source>
        <dbReference type="HAMAP-Rule" id="MF_00185"/>
    </source>
</evidence>
<feature type="binding site" evidence="10">
    <location>
        <begin position="13"/>
        <end position="20"/>
    </location>
    <ligand>
        <name>ATP</name>
        <dbReference type="ChEBI" id="CHEBI:30616"/>
    </ligand>
</feature>
<dbReference type="RefSeq" id="WP_059034010.1">
    <property type="nucleotide sequence ID" value="NZ_BSDN01000004.1"/>
</dbReference>
<evidence type="ECO:0000256" key="11">
    <source>
        <dbReference type="RuleBase" id="RU003783"/>
    </source>
</evidence>
<comment type="catalytic activity">
    <reaction evidence="9 10 11">
        <text>adenosine(37) in tRNA + dimethylallyl diphosphate = N(6)-dimethylallyladenosine(37) in tRNA + diphosphate</text>
        <dbReference type="Rhea" id="RHEA:26482"/>
        <dbReference type="Rhea" id="RHEA-COMP:10162"/>
        <dbReference type="Rhea" id="RHEA-COMP:10375"/>
        <dbReference type="ChEBI" id="CHEBI:33019"/>
        <dbReference type="ChEBI" id="CHEBI:57623"/>
        <dbReference type="ChEBI" id="CHEBI:74411"/>
        <dbReference type="ChEBI" id="CHEBI:74415"/>
        <dbReference type="EC" id="2.5.1.75"/>
    </reaction>
</comment>
<dbReference type="Pfam" id="PF01715">
    <property type="entry name" value="IPPT"/>
    <property type="match status" value="1"/>
</dbReference>
<dbReference type="Proteomes" id="UP000062160">
    <property type="component" value="Unassembled WGS sequence"/>
</dbReference>
<feature type="site" description="Interaction with substrate tRNA" evidence="10">
    <location>
        <position position="104"/>
    </location>
</feature>